<dbReference type="EMBL" id="MT631464">
    <property type="protein sequence ID" value="QNO51256.1"/>
    <property type="molecule type" value="Genomic_DNA"/>
</dbReference>
<evidence type="ECO:0000313" key="7">
    <source>
        <dbReference type="EMBL" id="QNO51256.1"/>
    </source>
</evidence>
<evidence type="ECO:0000256" key="3">
    <source>
        <dbReference type="ARBA" id="ARBA00022630"/>
    </source>
</evidence>
<dbReference type="PANTHER" id="PTHR42913:SF3">
    <property type="entry name" value="64 KDA MITOCHONDRIAL NADH DEHYDROGENASE (EUROFUNG)"/>
    <property type="match status" value="1"/>
</dbReference>
<dbReference type="InterPro" id="IPR051169">
    <property type="entry name" value="NADH-Q_oxidoreductase"/>
</dbReference>
<evidence type="ECO:0000259" key="6">
    <source>
        <dbReference type="Pfam" id="PF07992"/>
    </source>
</evidence>
<name>A0A7G9YTC2_9EURY</name>
<dbReference type="PRINTS" id="PR00368">
    <property type="entry name" value="FADPNR"/>
</dbReference>
<dbReference type="SUPFAM" id="SSF51905">
    <property type="entry name" value="FAD/NAD(P)-binding domain"/>
    <property type="match status" value="2"/>
</dbReference>
<keyword evidence="5 7" id="KW-0560">Oxidoreductase</keyword>
<dbReference type="Pfam" id="PF07992">
    <property type="entry name" value="Pyr_redox_2"/>
    <property type="match status" value="1"/>
</dbReference>
<keyword evidence="4" id="KW-0274">FAD</keyword>
<evidence type="ECO:0000256" key="4">
    <source>
        <dbReference type="ARBA" id="ARBA00022827"/>
    </source>
</evidence>
<dbReference type="InterPro" id="IPR023753">
    <property type="entry name" value="FAD/NAD-binding_dom"/>
</dbReference>
<sequence length="394" mass="43758">MEYLIYNEKEEIIRGGDEKDKMKVVVLGGGFGGESAASELSELRNRSKDIGITMIDRKTRLEYLAAHPEILSGKVTPEEISGDLNKFTAKIGAEFINDTVVNIDFKAKTVKTENGGKEIPYDFLVLSIGAEQTFFGIPGAEELSHSVNTLKGAVETKNALDKLDFSAKEISIAVIGAGLTGVEVAGELIDYLRDKEASAKISIVEMMPRVLPTFSSENVSNYVAKFLSDSGIEILTETAVQEVSEHEITFKNGKKHPYDIIIWTAGIKPNSLLEKLEVPKVKGWLKADPYLRVEGMENVFAVGDTISFESEGVRSGQNAEEAERQGEVAAENIIKTIKAEELKRYIPKNTIQNPRAFISLGSNKAVMYFRGIVIKVLAYRLKKFVEWNYMRRFK</sequence>
<protein>
    <submittedName>
        <fullName evidence="7">Nitric oxide reductase FlRd-NAD(+) reductase</fullName>
        <ecNumber evidence="7">1.18.1.-</ecNumber>
    </submittedName>
</protein>
<dbReference type="Gene3D" id="3.50.50.100">
    <property type="match status" value="1"/>
</dbReference>
<keyword evidence="3" id="KW-0285">Flavoprotein</keyword>
<feature type="domain" description="FAD/NAD(P)-binding" evidence="6">
    <location>
        <begin position="22"/>
        <end position="326"/>
    </location>
</feature>
<gene>
    <name evidence="7" type="primary">norW</name>
    <name evidence="7" type="ORF">IGHJBHOP_00017</name>
</gene>
<evidence type="ECO:0000256" key="2">
    <source>
        <dbReference type="ARBA" id="ARBA00005272"/>
    </source>
</evidence>
<comment type="similarity">
    <text evidence="2">Belongs to the NADH dehydrogenase family.</text>
</comment>
<dbReference type="PANTHER" id="PTHR42913">
    <property type="entry name" value="APOPTOSIS-INDUCING FACTOR 1"/>
    <property type="match status" value="1"/>
</dbReference>
<comment type="cofactor">
    <cofactor evidence="1">
        <name>FAD</name>
        <dbReference type="ChEBI" id="CHEBI:57692"/>
    </cofactor>
</comment>
<reference evidence="7" key="1">
    <citation type="submission" date="2020-06" db="EMBL/GenBank/DDBJ databases">
        <title>Unique genomic features of the anaerobic methanotrophic archaea.</title>
        <authorList>
            <person name="Chadwick G.L."/>
            <person name="Skennerton C.T."/>
            <person name="Laso-Perez R."/>
            <person name="Leu A.O."/>
            <person name="Speth D.R."/>
            <person name="Yu H."/>
            <person name="Morgan-Lang C."/>
            <person name="Hatzenpichler R."/>
            <person name="Goudeau D."/>
            <person name="Malmstrom R."/>
            <person name="Brazelton W.J."/>
            <person name="Woyke T."/>
            <person name="Hallam S.J."/>
            <person name="Tyson G.W."/>
            <person name="Wegener G."/>
            <person name="Boetius A."/>
            <person name="Orphan V."/>
        </authorList>
    </citation>
    <scope>NUCLEOTIDE SEQUENCE</scope>
</reference>
<organism evidence="7">
    <name type="scientific">Candidatus Methanophagaceae archaeon ANME-1 ERB6</name>
    <dbReference type="NCBI Taxonomy" id="2759912"/>
    <lineage>
        <taxon>Archaea</taxon>
        <taxon>Methanobacteriati</taxon>
        <taxon>Methanobacteriota</taxon>
        <taxon>Stenosarchaea group</taxon>
        <taxon>Methanomicrobia</taxon>
        <taxon>Candidatus Methanophagales</taxon>
        <taxon>Candidatus Methanophagaceae</taxon>
    </lineage>
</organism>
<dbReference type="GO" id="GO:0019646">
    <property type="term" value="P:aerobic electron transport chain"/>
    <property type="evidence" value="ECO:0007669"/>
    <property type="project" value="TreeGrafter"/>
</dbReference>
<proteinExistence type="inferred from homology"/>
<dbReference type="GO" id="GO:0003955">
    <property type="term" value="F:NAD(P)H dehydrogenase (quinone) activity"/>
    <property type="evidence" value="ECO:0007669"/>
    <property type="project" value="TreeGrafter"/>
</dbReference>
<evidence type="ECO:0000256" key="5">
    <source>
        <dbReference type="ARBA" id="ARBA00023002"/>
    </source>
</evidence>
<evidence type="ECO:0000256" key="1">
    <source>
        <dbReference type="ARBA" id="ARBA00001974"/>
    </source>
</evidence>
<accession>A0A7G9YTC2</accession>
<dbReference type="EC" id="1.18.1.-" evidence="7"/>
<dbReference type="PRINTS" id="PR00411">
    <property type="entry name" value="PNDRDTASEI"/>
</dbReference>
<dbReference type="InterPro" id="IPR036188">
    <property type="entry name" value="FAD/NAD-bd_sf"/>
</dbReference>
<dbReference type="AlphaFoldDB" id="A0A7G9YTC2"/>